<feature type="domain" description="Retroviral polymerase SH3-like" evidence="1">
    <location>
        <begin position="5"/>
        <end position="61"/>
    </location>
</feature>
<name>A0A9Q3KZA3_9BASI</name>
<dbReference type="Pfam" id="PF25597">
    <property type="entry name" value="SH3_retrovirus"/>
    <property type="match status" value="1"/>
</dbReference>
<proteinExistence type="predicted"/>
<sequence>MFVSCSVIYNLKRQHNWKLALPGQEGVLLGFENDGTAYRILRLDELKAVATRNATFNERIFLSVPGETNTSLWTIDRINEQISTFNIHTDMQRESNPFIDLEHSVQTASHLETSNEEPNN</sequence>
<protein>
    <recommendedName>
        <fullName evidence="1">Retroviral polymerase SH3-like domain-containing protein</fullName>
    </recommendedName>
</protein>
<comment type="caution">
    <text evidence="2">The sequence shown here is derived from an EMBL/GenBank/DDBJ whole genome shotgun (WGS) entry which is preliminary data.</text>
</comment>
<organism evidence="2 3">
    <name type="scientific">Austropuccinia psidii MF-1</name>
    <dbReference type="NCBI Taxonomy" id="1389203"/>
    <lineage>
        <taxon>Eukaryota</taxon>
        <taxon>Fungi</taxon>
        <taxon>Dikarya</taxon>
        <taxon>Basidiomycota</taxon>
        <taxon>Pucciniomycotina</taxon>
        <taxon>Pucciniomycetes</taxon>
        <taxon>Pucciniales</taxon>
        <taxon>Sphaerophragmiaceae</taxon>
        <taxon>Austropuccinia</taxon>
    </lineage>
</organism>
<dbReference type="Proteomes" id="UP000765509">
    <property type="component" value="Unassembled WGS sequence"/>
</dbReference>
<dbReference type="AlphaFoldDB" id="A0A9Q3KZA3"/>
<accession>A0A9Q3KZA3</accession>
<dbReference type="InterPro" id="IPR057670">
    <property type="entry name" value="SH3_retrovirus"/>
</dbReference>
<gene>
    <name evidence="2" type="ORF">O181_128099</name>
</gene>
<evidence type="ECO:0000313" key="3">
    <source>
        <dbReference type="Proteomes" id="UP000765509"/>
    </source>
</evidence>
<evidence type="ECO:0000313" key="2">
    <source>
        <dbReference type="EMBL" id="MBW0588384.1"/>
    </source>
</evidence>
<reference evidence="2" key="1">
    <citation type="submission" date="2021-03" db="EMBL/GenBank/DDBJ databases">
        <title>Draft genome sequence of rust myrtle Austropuccinia psidii MF-1, a brazilian biotype.</title>
        <authorList>
            <person name="Quecine M.C."/>
            <person name="Pachon D.M.R."/>
            <person name="Bonatelli M.L."/>
            <person name="Correr F.H."/>
            <person name="Franceschini L.M."/>
            <person name="Leite T.F."/>
            <person name="Margarido G.R.A."/>
            <person name="Almeida C.A."/>
            <person name="Ferrarezi J.A."/>
            <person name="Labate C.A."/>
        </authorList>
    </citation>
    <scope>NUCLEOTIDE SEQUENCE</scope>
    <source>
        <strain evidence="2">MF-1</strain>
    </source>
</reference>
<keyword evidence="3" id="KW-1185">Reference proteome</keyword>
<evidence type="ECO:0000259" key="1">
    <source>
        <dbReference type="Pfam" id="PF25597"/>
    </source>
</evidence>
<dbReference type="OrthoDB" id="2516125at2759"/>
<dbReference type="EMBL" id="AVOT02130348">
    <property type="protein sequence ID" value="MBW0588384.1"/>
    <property type="molecule type" value="Genomic_DNA"/>
</dbReference>